<keyword evidence="4" id="KW-1185">Reference proteome</keyword>
<keyword evidence="2" id="KW-0203">Cytokinin biosynthesis</keyword>
<evidence type="ECO:0000313" key="4">
    <source>
        <dbReference type="Proteomes" id="UP000184440"/>
    </source>
</evidence>
<dbReference type="AlphaFoldDB" id="A0A1M7QPY8"/>
<sequence>MNSFRPTSADGAHPAERREVEKSSSAVCVYCASSTSIEPHYVTLAAEVGAELARRGHELVSGGGRVSMMGAVAAAARAGGARTIGVIPEALSSREIADFDSDELLVTTGMRERKAAMDDRADAFLGLPGGIGTLEEVFEVWTSRSLGMHAKPVVLLDPEGFYNGLLGWLTDLAGRGFVRPEALALLTVVSSVPEAFDAIEDGIAHATRVEAGPSAPVRVQD</sequence>
<dbReference type="OrthoDB" id="9801098at2"/>
<evidence type="ECO:0000256" key="2">
    <source>
        <dbReference type="RuleBase" id="RU363015"/>
    </source>
</evidence>
<dbReference type="Gene3D" id="3.40.50.450">
    <property type="match status" value="1"/>
</dbReference>
<dbReference type="EMBL" id="FRCS01000005">
    <property type="protein sequence ID" value="SHN33641.1"/>
    <property type="molecule type" value="Genomic_DNA"/>
</dbReference>
<evidence type="ECO:0000313" key="3">
    <source>
        <dbReference type="EMBL" id="SHN33641.1"/>
    </source>
</evidence>
<protein>
    <recommendedName>
        <fullName evidence="2">Cytokinin riboside 5'-monophosphate phosphoribohydrolase</fullName>
        <ecNumber evidence="2">3.2.2.n1</ecNumber>
    </recommendedName>
</protein>
<dbReference type="RefSeq" id="WP_084741454.1">
    <property type="nucleotide sequence ID" value="NZ_FRCS01000005.1"/>
</dbReference>
<dbReference type="GO" id="GO:0005829">
    <property type="term" value="C:cytosol"/>
    <property type="evidence" value="ECO:0007669"/>
    <property type="project" value="TreeGrafter"/>
</dbReference>
<comment type="similarity">
    <text evidence="1 2">Belongs to the LOG family.</text>
</comment>
<dbReference type="GO" id="GO:0102682">
    <property type="term" value="F:cytokinin riboside 5'-monophosphate phosphoribohydrolase activity"/>
    <property type="evidence" value="ECO:0007669"/>
    <property type="project" value="RHEA"/>
</dbReference>
<dbReference type="PANTHER" id="PTHR31223">
    <property type="entry name" value="LOG FAMILY PROTEIN YJL055W"/>
    <property type="match status" value="1"/>
</dbReference>
<dbReference type="GO" id="GO:0009691">
    <property type="term" value="P:cytokinin biosynthetic process"/>
    <property type="evidence" value="ECO:0007669"/>
    <property type="project" value="UniProtKB-UniRule"/>
</dbReference>
<dbReference type="EC" id="3.2.2.n1" evidence="2"/>
<dbReference type="Proteomes" id="UP000184440">
    <property type="component" value="Unassembled WGS sequence"/>
</dbReference>
<dbReference type="PANTHER" id="PTHR31223:SF70">
    <property type="entry name" value="LOG FAMILY PROTEIN YJL055W"/>
    <property type="match status" value="1"/>
</dbReference>
<name>A0A1M7QPY8_9ACTN</name>
<dbReference type="NCBIfam" id="TIGR00730">
    <property type="entry name" value="Rossman fold protein, TIGR00730 family"/>
    <property type="match status" value="1"/>
</dbReference>
<dbReference type="STRING" id="134849.SAMN05443668_105166"/>
<dbReference type="InterPro" id="IPR031100">
    <property type="entry name" value="LOG_fam"/>
</dbReference>
<accession>A0A1M7QPY8</accession>
<proteinExistence type="inferred from homology"/>
<evidence type="ECO:0000256" key="1">
    <source>
        <dbReference type="ARBA" id="ARBA00006763"/>
    </source>
</evidence>
<comment type="catalytic activity">
    <reaction evidence="2">
        <text>9-ribosyl-trans-zeatin 5'-phosphate + H2O = trans-zeatin + D-ribose 5-phosphate</text>
        <dbReference type="Rhea" id="RHEA:48564"/>
        <dbReference type="ChEBI" id="CHEBI:15377"/>
        <dbReference type="ChEBI" id="CHEBI:16522"/>
        <dbReference type="ChEBI" id="CHEBI:78346"/>
        <dbReference type="ChEBI" id="CHEBI:87947"/>
        <dbReference type="EC" id="3.2.2.n1"/>
    </reaction>
</comment>
<dbReference type="Pfam" id="PF03641">
    <property type="entry name" value="Lysine_decarbox"/>
    <property type="match status" value="1"/>
</dbReference>
<dbReference type="InterPro" id="IPR005269">
    <property type="entry name" value="LOG"/>
</dbReference>
<dbReference type="SUPFAM" id="SSF102405">
    <property type="entry name" value="MCP/YpsA-like"/>
    <property type="match status" value="1"/>
</dbReference>
<gene>
    <name evidence="3" type="ORF">SAMN05443668_105166</name>
</gene>
<organism evidence="3 4">
    <name type="scientific">Cryptosporangium aurantiacum</name>
    <dbReference type="NCBI Taxonomy" id="134849"/>
    <lineage>
        <taxon>Bacteria</taxon>
        <taxon>Bacillati</taxon>
        <taxon>Actinomycetota</taxon>
        <taxon>Actinomycetes</taxon>
        <taxon>Cryptosporangiales</taxon>
        <taxon>Cryptosporangiaceae</taxon>
        <taxon>Cryptosporangium</taxon>
    </lineage>
</organism>
<reference evidence="3 4" key="1">
    <citation type="submission" date="2016-11" db="EMBL/GenBank/DDBJ databases">
        <authorList>
            <person name="Jaros S."/>
            <person name="Januszkiewicz K."/>
            <person name="Wedrychowicz H."/>
        </authorList>
    </citation>
    <scope>NUCLEOTIDE SEQUENCE [LARGE SCALE GENOMIC DNA]</scope>
    <source>
        <strain evidence="3 4">DSM 46144</strain>
    </source>
</reference>
<comment type="catalytic activity">
    <reaction evidence="2">
        <text>N(6)-(dimethylallyl)adenosine 5'-phosphate + H2O = N(6)-dimethylallyladenine + D-ribose 5-phosphate</text>
        <dbReference type="Rhea" id="RHEA:48560"/>
        <dbReference type="ChEBI" id="CHEBI:15377"/>
        <dbReference type="ChEBI" id="CHEBI:17660"/>
        <dbReference type="ChEBI" id="CHEBI:57526"/>
        <dbReference type="ChEBI" id="CHEBI:78346"/>
        <dbReference type="EC" id="3.2.2.n1"/>
    </reaction>
</comment>
<keyword evidence="2" id="KW-0378">Hydrolase</keyword>